<dbReference type="InterPro" id="IPR004675">
    <property type="entry name" value="AhpD_core"/>
</dbReference>
<protein>
    <recommendedName>
        <fullName evidence="1">Carboxymuconolactone decarboxylase-like domain-containing protein</fullName>
    </recommendedName>
</protein>
<dbReference type="InterPro" id="IPR003779">
    <property type="entry name" value="CMD-like"/>
</dbReference>
<dbReference type="NCBIfam" id="TIGR00778">
    <property type="entry name" value="ahpD_dom"/>
    <property type="match status" value="1"/>
</dbReference>
<dbReference type="Gene3D" id="1.20.1290.10">
    <property type="entry name" value="AhpD-like"/>
    <property type="match status" value="1"/>
</dbReference>
<dbReference type="Pfam" id="PF02627">
    <property type="entry name" value="CMD"/>
    <property type="match status" value="1"/>
</dbReference>
<proteinExistence type="predicted"/>
<accession>A0A3B0W935</accession>
<evidence type="ECO:0000313" key="2">
    <source>
        <dbReference type="EMBL" id="VAW52455.1"/>
    </source>
</evidence>
<evidence type="ECO:0000259" key="1">
    <source>
        <dbReference type="Pfam" id="PF02627"/>
    </source>
</evidence>
<organism evidence="2">
    <name type="scientific">hydrothermal vent metagenome</name>
    <dbReference type="NCBI Taxonomy" id="652676"/>
    <lineage>
        <taxon>unclassified sequences</taxon>
        <taxon>metagenomes</taxon>
        <taxon>ecological metagenomes</taxon>
    </lineage>
</organism>
<dbReference type="SUPFAM" id="SSF69118">
    <property type="entry name" value="AhpD-like"/>
    <property type="match status" value="1"/>
</dbReference>
<dbReference type="AlphaFoldDB" id="A0A3B0W935"/>
<dbReference type="NCBIfam" id="TIGR01926">
    <property type="entry name" value="peroxid_rel"/>
    <property type="match status" value="1"/>
</dbReference>
<dbReference type="PANTHER" id="PTHR35446">
    <property type="entry name" value="SI:CH211-175M2.5"/>
    <property type="match status" value="1"/>
</dbReference>
<gene>
    <name evidence="2" type="ORF">MNBD_GAMMA06-1215</name>
</gene>
<dbReference type="InterPro" id="IPR029032">
    <property type="entry name" value="AhpD-like"/>
</dbReference>
<feature type="domain" description="Carboxymuconolactone decarboxylase-like" evidence="1">
    <location>
        <begin position="27"/>
        <end position="102"/>
    </location>
</feature>
<dbReference type="GO" id="GO:0051920">
    <property type="term" value="F:peroxiredoxin activity"/>
    <property type="evidence" value="ECO:0007669"/>
    <property type="project" value="InterPro"/>
</dbReference>
<dbReference type="InterPro" id="IPR010195">
    <property type="entry name" value="Uncharacterised_peroxidase-rel"/>
</dbReference>
<reference evidence="2" key="1">
    <citation type="submission" date="2018-06" db="EMBL/GenBank/DDBJ databases">
        <authorList>
            <person name="Zhirakovskaya E."/>
        </authorList>
    </citation>
    <scope>NUCLEOTIDE SEQUENCE</scope>
</reference>
<dbReference type="PANTHER" id="PTHR35446:SF2">
    <property type="entry name" value="CARBOXYMUCONOLACTONE DECARBOXYLASE-LIKE DOMAIN-CONTAINING PROTEIN"/>
    <property type="match status" value="1"/>
</dbReference>
<dbReference type="EMBL" id="UOFD01000047">
    <property type="protein sequence ID" value="VAW52455.1"/>
    <property type="molecule type" value="Genomic_DNA"/>
</dbReference>
<sequence>MSFLSYSKDFQGVGDIFMRDSERYLPFVQLLNNVMSKESELSKAQKEMIALYSSHLNGCHYCVDSHSCVLTSLKTDEDLIRSLANGSTGAMDDKLRTVFKFANKLTLEPGNVSGTDIDAMRSAGWSDQSIEDTICVVSTFAFLNRLADGFGLVGSSDHFQQVGGMVAQQGYQPLVKMIQQKANGTLKKI</sequence>
<name>A0A3B0W935_9ZZZZ</name>